<proteinExistence type="predicted"/>
<dbReference type="InterPro" id="IPR002181">
    <property type="entry name" value="Fibrinogen_a/b/g_C_dom"/>
</dbReference>
<feature type="domain" description="Fibrinogen C-terminal" evidence="2">
    <location>
        <begin position="357"/>
        <end position="578"/>
    </location>
</feature>
<sequence length="578" mass="66445">MEDCRTRSNKLGDHVTRLQFHYFIGSSLGSLCLAREDIMQAFLYCVVTFLSISLNFISAATLGRSVDVTNRRSFAEVTRSPNYDEEMMKKCLTKCKKHDRPMDCQEVLENGNKESGVYTIWPRSRIGNCQSIDVYCDMDTAGGGWTVLQRRGDFGNAQNYFDKNWADYKHGFGNLKREFWLGNDNIFAITNQGQYSVRFDMKNKEGKSAFSVYETFWIEEESKKYKLHLQDHSGSVGDALEPHNLKEFYTKDQPNIPSNVKKDGPRHTGGWWFNIFPSSNLNGLNNHGAPHKNIEQGMAWNPFGRFQTEIMRKMSMLFVVTLLLVSSISASVLDRAEEVSSKFTFSEASDKAEPTKCKKHHRPIDCQEIMENGNTESGVYSIWPRSRLSKCRSLEVYCDMETAGGGWTVIQRRGNYGNAQNYFDKTWKDYKAGFGNLNREFWLGNENILAITNQAQYAIRFDLKQREGQSAFAVYESFWIDDESQKYKLHLRDYSGTAGDALTRQSEKEFYTKDQPNWPPEVNTNGTKHTGGWWYNKFTSSNLNALNNNGEKLENVKLGMSWQPFGDYRGVILFSEIK</sequence>
<name>A0A8X6JH21_TRICU</name>
<dbReference type="Pfam" id="PF00147">
    <property type="entry name" value="Fibrinogen_C"/>
    <property type="match status" value="2"/>
</dbReference>
<dbReference type="InterPro" id="IPR050373">
    <property type="entry name" value="Fibrinogen_C-term_domain"/>
</dbReference>
<dbReference type="Gene3D" id="3.90.215.10">
    <property type="entry name" value="Gamma Fibrinogen, chain A, domain 1"/>
    <property type="match status" value="2"/>
</dbReference>
<feature type="domain" description="Fibrinogen C-terminal" evidence="2">
    <location>
        <begin position="95"/>
        <end position="322"/>
    </location>
</feature>
<feature type="non-terminal residue" evidence="3">
    <location>
        <position position="1"/>
    </location>
</feature>
<dbReference type="PANTHER" id="PTHR19143">
    <property type="entry name" value="FIBRINOGEN/TENASCIN/ANGIOPOEITIN"/>
    <property type="match status" value="1"/>
</dbReference>
<dbReference type="PROSITE" id="PS51406">
    <property type="entry name" value="FIBRINOGEN_C_2"/>
    <property type="match status" value="2"/>
</dbReference>
<reference evidence="3" key="1">
    <citation type="submission" date="2020-07" db="EMBL/GenBank/DDBJ databases">
        <title>Multicomponent nature underlies the extraordinary mechanical properties of spider dragline silk.</title>
        <authorList>
            <person name="Kono N."/>
            <person name="Nakamura H."/>
            <person name="Mori M."/>
            <person name="Yoshida Y."/>
            <person name="Ohtoshi R."/>
            <person name="Malay A.D."/>
            <person name="Moran D.A.P."/>
            <person name="Tomita M."/>
            <person name="Numata K."/>
            <person name="Arakawa K."/>
        </authorList>
    </citation>
    <scope>NUCLEOTIDE SEQUENCE</scope>
</reference>
<protein>
    <submittedName>
        <fullName evidence="3">Techylectin-5A</fullName>
    </submittedName>
</protein>
<feature type="transmembrane region" description="Helical" evidence="1">
    <location>
        <begin position="41"/>
        <end position="62"/>
    </location>
</feature>
<dbReference type="SUPFAM" id="SSF56496">
    <property type="entry name" value="Fibrinogen C-terminal domain-like"/>
    <property type="match status" value="2"/>
</dbReference>
<dbReference type="InterPro" id="IPR014716">
    <property type="entry name" value="Fibrinogen_a/b/g_C_1"/>
</dbReference>
<accession>A0A8X6JH21</accession>
<evidence type="ECO:0000256" key="1">
    <source>
        <dbReference type="SAM" id="Phobius"/>
    </source>
</evidence>
<keyword evidence="1" id="KW-1133">Transmembrane helix</keyword>
<comment type="caution">
    <text evidence="3">The sequence shown here is derived from an EMBL/GenBank/DDBJ whole genome shotgun (WGS) entry which is preliminary data.</text>
</comment>
<organism evidence="3 4">
    <name type="scientific">Trichonephila clavata</name>
    <name type="common">Joro spider</name>
    <name type="synonym">Nephila clavata</name>
    <dbReference type="NCBI Taxonomy" id="2740835"/>
    <lineage>
        <taxon>Eukaryota</taxon>
        <taxon>Metazoa</taxon>
        <taxon>Ecdysozoa</taxon>
        <taxon>Arthropoda</taxon>
        <taxon>Chelicerata</taxon>
        <taxon>Arachnida</taxon>
        <taxon>Araneae</taxon>
        <taxon>Araneomorphae</taxon>
        <taxon>Entelegynae</taxon>
        <taxon>Araneoidea</taxon>
        <taxon>Nephilidae</taxon>
        <taxon>Trichonephila</taxon>
    </lineage>
</organism>
<dbReference type="EMBL" id="BMAO01008580">
    <property type="protein sequence ID" value="GFR24938.1"/>
    <property type="molecule type" value="Genomic_DNA"/>
</dbReference>
<keyword evidence="1" id="KW-0472">Membrane</keyword>
<evidence type="ECO:0000313" key="4">
    <source>
        <dbReference type="Proteomes" id="UP000887116"/>
    </source>
</evidence>
<keyword evidence="1" id="KW-0812">Transmembrane</keyword>
<dbReference type="OrthoDB" id="6537861at2759"/>
<evidence type="ECO:0000259" key="2">
    <source>
        <dbReference type="PROSITE" id="PS51406"/>
    </source>
</evidence>
<dbReference type="GO" id="GO:0005615">
    <property type="term" value="C:extracellular space"/>
    <property type="evidence" value="ECO:0007669"/>
    <property type="project" value="TreeGrafter"/>
</dbReference>
<dbReference type="NCBIfam" id="NF040941">
    <property type="entry name" value="GGGWT_bact"/>
    <property type="match status" value="2"/>
</dbReference>
<evidence type="ECO:0000313" key="3">
    <source>
        <dbReference type="EMBL" id="GFR24938.1"/>
    </source>
</evidence>
<dbReference type="SMART" id="SM00186">
    <property type="entry name" value="FBG"/>
    <property type="match status" value="2"/>
</dbReference>
<keyword evidence="4" id="KW-1185">Reference proteome</keyword>
<dbReference type="AlphaFoldDB" id="A0A8X6JH21"/>
<dbReference type="CDD" id="cd00087">
    <property type="entry name" value="FReD"/>
    <property type="match status" value="2"/>
</dbReference>
<dbReference type="InterPro" id="IPR036056">
    <property type="entry name" value="Fibrinogen-like_C"/>
</dbReference>
<gene>
    <name evidence="3" type="ORF">TNCT_621902</name>
</gene>
<dbReference type="Proteomes" id="UP000887116">
    <property type="component" value="Unassembled WGS sequence"/>
</dbReference>